<organism evidence="2 3">
    <name type="scientific">Exiguobacterium antarcticum</name>
    <dbReference type="NCBI Taxonomy" id="132920"/>
    <lineage>
        <taxon>Bacteria</taxon>
        <taxon>Bacillati</taxon>
        <taxon>Bacillota</taxon>
        <taxon>Bacilli</taxon>
        <taxon>Bacillales</taxon>
        <taxon>Bacillales Family XII. Incertae Sedis</taxon>
        <taxon>Exiguobacterium</taxon>
    </lineage>
</organism>
<comment type="caution">
    <text evidence="2">The sequence shown here is derived from an EMBL/GenBank/DDBJ whole genome shotgun (WGS) entry which is preliminary data.</text>
</comment>
<dbReference type="InterPro" id="IPR001279">
    <property type="entry name" value="Metallo-B-lactamas"/>
</dbReference>
<feature type="domain" description="Metallo-beta-lactamase" evidence="1">
    <location>
        <begin position="18"/>
        <end position="202"/>
    </location>
</feature>
<name>A0ABT6R6U8_9BACL</name>
<dbReference type="SUPFAM" id="SSF56281">
    <property type="entry name" value="Metallo-hydrolase/oxidoreductase"/>
    <property type="match status" value="1"/>
</dbReference>
<dbReference type="RefSeq" id="WP_014969575.1">
    <property type="nucleotide sequence ID" value="NZ_JANJYY010000009.1"/>
</dbReference>
<keyword evidence="3" id="KW-1185">Reference proteome</keyword>
<dbReference type="SMART" id="SM00849">
    <property type="entry name" value="Lactamase_B"/>
    <property type="match status" value="1"/>
</dbReference>
<dbReference type="InterPro" id="IPR036866">
    <property type="entry name" value="RibonucZ/Hydroxyglut_hydro"/>
</dbReference>
<dbReference type="Gene3D" id="3.60.15.10">
    <property type="entry name" value="Ribonuclease Z/Hydroxyacylglutathione hydrolase-like"/>
    <property type="match status" value="1"/>
</dbReference>
<evidence type="ECO:0000313" key="2">
    <source>
        <dbReference type="EMBL" id="MDI3236024.1"/>
    </source>
</evidence>
<dbReference type="Proteomes" id="UP001243286">
    <property type="component" value="Unassembled WGS sequence"/>
</dbReference>
<proteinExistence type="predicted"/>
<evidence type="ECO:0000313" key="3">
    <source>
        <dbReference type="Proteomes" id="UP001243286"/>
    </source>
</evidence>
<sequence>MIQMKMPGVTVYQSTLMKTTSTLIETPDCLIVVDPGWLPDEIATIRRDVEIIRHDRPLYIVYTHAHFDHILGAYAFKDAIAISSRRFLDVDQTAALEEVQHFNDEYYIESPVLFPKITHVIEESETTLTIGKTKLIFFLTPGHEATHLSFVVMPLHILVCGDYASDVEIPLIEHDSSEYLTTLELLESFIYEYEVKLLIPGHGHICDVRTEMIERLHLSYDYILALRAGKESNWSPSWQRTSFMTRLHEKNKRQVKKEHAEQLARRQYD</sequence>
<dbReference type="EMBL" id="JASBQV010000026">
    <property type="protein sequence ID" value="MDI3236024.1"/>
    <property type="molecule type" value="Genomic_DNA"/>
</dbReference>
<dbReference type="Pfam" id="PF00753">
    <property type="entry name" value="Lactamase_B"/>
    <property type="match status" value="1"/>
</dbReference>
<accession>A0ABT6R6U8</accession>
<dbReference type="PANTHER" id="PTHR42951">
    <property type="entry name" value="METALLO-BETA-LACTAMASE DOMAIN-CONTAINING"/>
    <property type="match status" value="1"/>
</dbReference>
<protein>
    <submittedName>
        <fullName evidence="2">MBL fold metallo-hydrolase</fullName>
    </submittedName>
</protein>
<reference evidence="2 3" key="1">
    <citation type="submission" date="2023-04" db="EMBL/GenBank/DDBJ databases">
        <title>Antarctic isolates genomes.</title>
        <authorList>
            <person name="Dimov S.G."/>
        </authorList>
    </citation>
    <scope>NUCLEOTIDE SEQUENCE [LARGE SCALE GENOMIC DNA]</scope>
    <source>
        <strain evidence="2 3">AL19</strain>
    </source>
</reference>
<evidence type="ECO:0000259" key="1">
    <source>
        <dbReference type="SMART" id="SM00849"/>
    </source>
</evidence>
<gene>
    <name evidence="2" type="ORF">QK289_13490</name>
</gene>
<dbReference type="InterPro" id="IPR050855">
    <property type="entry name" value="NDM-1-like"/>
</dbReference>